<comment type="caution">
    <text evidence="1">The sequence shown here is derived from an EMBL/GenBank/DDBJ whole genome shotgun (WGS) entry which is preliminary data.</text>
</comment>
<dbReference type="AlphaFoldDB" id="A0A0P9JID4"/>
<evidence type="ECO:0000313" key="1">
    <source>
        <dbReference type="EMBL" id="KPW50009.1"/>
    </source>
</evidence>
<evidence type="ECO:0000313" key="2">
    <source>
        <dbReference type="Proteomes" id="UP000050425"/>
    </source>
</evidence>
<accession>A0A0P9JID4</accession>
<dbReference type="Proteomes" id="UP000050425">
    <property type="component" value="Unassembled WGS sequence"/>
</dbReference>
<dbReference type="EMBL" id="LJPT01000056">
    <property type="protein sequence ID" value="KPW50009.1"/>
    <property type="molecule type" value="Genomic_DNA"/>
</dbReference>
<name>A0A0P9JID4_9PSED</name>
<reference evidence="1 2" key="1">
    <citation type="submission" date="2015-09" db="EMBL/GenBank/DDBJ databases">
        <title>Genome announcement of multiple Pseudomonas syringae strains.</title>
        <authorList>
            <person name="Thakur S."/>
            <person name="Wang P.W."/>
            <person name="Gong Y."/>
            <person name="Weir B.S."/>
            <person name="Guttman D.S."/>
        </authorList>
    </citation>
    <scope>NUCLEOTIDE SEQUENCE [LARGE SCALE GENOMIC DNA]</scope>
    <source>
        <strain evidence="1 2">ICMP4303</strain>
    </source>
</reference>
<sequence length="45" mass="5086">MVFLHCTVKNVQAVMCFPTASVEYKNSVIGNFYSVAVIYRTGHLF</sequence>
<gene>
    <name evidence="1" type="ORF">ALO88_102246</name>
</gene>
<organism evidence="1 2">
    <name type="scientific">Pseudomonas syringae pv. antirrhini</name>
    <dbReference type="NCBI Taxonomy" id="251702"/>
    <lineage>
        <taxon>Bacteria</taxon>
        <taxon>Pseudomonadati</taxon>
        <taxon>Pseudomonadota</taxon>
        <taxon>Gammaproteobacteria</taxon>
        <taxon>Pseudomonadales</taxon>
        <taxon>Pseudomonadaceae</taxon>
        <taxon>Pseudomonas</taxon>
    </lineage>
</organism>
<protein>
    <submittedName>
        <fullName evidence="1">Uncharacterized protein</fullName>
    </submittedName>
</protein>
<dbReference type="PATRIC" id="fig|251702.3.peg.4498"/>
<proteinExistence type="predicted"/>